<gene>
    <name evidence="1" type="ordered locus">Desmu_0592</name>
</gene>
<dbReference type="InterPro" id="IPR050155">
    <property type="entry name" value="HAD-like_hydrolase_sf"/>
</dbReference>
<dbReference type="eggNOG" id="arCOG02292">
    <property type="taxonomic scope" value="Archaea"/>
</dbReference>
<organism evidence="1 2">
    <name type="scientific">Desulfurococcus mucosus (strain ATCC 35584 / DSM 2162 / JCM 9187 / O7/1)</name>
    <dbReference type="NCBI Taxonomy" id="765177"/>
    <lineage>
        <taxon>Archaea</taxon>
        <taxon>Thermoproteota</taxon>
        <taxon>Thermoprotei</taxon>
        <taxon>Desulfurococcales</taxon>
        <taxon>Desulfurococcaceae</taxon>
        <taxon>Desulfurococcus</taxon>
    </lineage>
</organism>
<dbReference type="PANTHER" id="PTHR43434">
    <property type="entry name" value="PHOSPHOGLYCOLATE PHOSPHATASE"/>
    <property type="match status" value="1"/>
</dbReference>
<dbReference type="GO" id="GO:0008967">
    <property type="term" value="F:phosphoglycolate phosphatase activity"/>
    <property type="evidence" value="ECO:0007669"/>
    <property type="project" value="TreeGrafter"/>
</dbReference>
<dbReference type="KEGG" id="dmu:Desmu_0592"/>
<dbReference type="GeneID" id="10153286"/>
<evidence type="ECO:0000313" key="2">
    <source>
        <dbReference type="Proteomes" id="UP000001068"/>
    </source>
</evidence>
<dbReference type="Proteomes" id="UP000001068">
    <property type="component" value="Chromosome"/>
</dbReference>
<dbReference type="CDD" id="cd01427">
    <property type="entry name" value="HAD_like"/>
    <property type="match status" value="1"/>
</dbReference>
<dbReference type="Gene3D" id="3.40.50.1000">
    <property type="entry name" value="HAD superfamily/HAD-like"/>
    <property type="match status" value="1"/>
</dbReference>
<keyword evidence="1" id="KW-0378">Hydrolase</keyword>
<dbReference type="InterPro" id="IPR023214">
    <property type="entry name" value="HAD_sf"/>
</dbReference>
<accession>E8R8S5</accession>
<proteinExistence type="predicted"/>
<dbReference type="AlphaFoldDB" id="E8R8S5"/>
<reference evidence="2" key="1">
    <citation type="submission" date="2010-11" db="EMBL/GenBank/DDBJ databases">
        <title>The complete genome of Desulfurococcus mucosus DSM 2162.</title>
        <authorList>
            <consortium name="US DOE Joint Genome Institute (JGI-PGF)"/>
            <person name="Lucas S."/>
            <person name="Copeland A."/>
            <person name="Lapidus A."/>
            <person name="Bruce D."/>
            <person name="Goodwin L."/>
            <person name="Pitluck S."/>
            <person name="Kyrpides N."/>
            <person name="Mavromatis K."/>
            <person name="Pagani I."/>
            <person name="Ivanova N."/>
            <person name="Ovchinnikova G."/>
            <person name="Chertkov O."/>
            <person name="Held B."/>
            <person name="Brettin T."/>
            <person name="Detter J.C."/>
            <person name="Tapia R."/>
            <person name="Han C."/>
            <person name="Land M."/>
            <person name="Hauser L."/>
            <person name="Markowitz V."/>
            <person name="Cheng J.-F."/>
            <person name="Hugenholtz P."/>
            <person name="Woyke T."/>
            <person name="Wu D."/>
            <person name="Wirth R."/>
            <person name="Bilek Y."/>
            <person name="Hader T."/>
            <person name="Klenk H.-P."/>
            <person name="Eisen J.A."/>
        </authorList>
    </citation>
    <scope>NUCLEOTIDE SEQUENCE [LARGE SCALE GENOMIC DNA]</scope>
    <source>
        <strain evidence="2">ATCC 35584 / DSM 2162 / JCM 9187 / O7/1</strain>
    </source>
</reference>
<dbReference type="InterPro" id="IPR036412">
    <property type="entry name" value="HAD-like_sf"/>
</dbReference>
<dbReference type="GO" id="GO:0006281">
    <property type="term" value="P:DNA repair"/>
    <property type="evidence" value="ECO:0007669"/>
    <property type="project" value="TreeGrafter"/>
</dbReference>
<name>E8R8S5_DESM0</name>
<sequence>MRCVRTIVVDVDGTLIPSLVDFEGLRERIRRELGVSHELKPLGLSLSRLPLSDEEKQKAWRIVEEEELRTIALLDPEALRGNIEGLRRLAAEGFRIVIATHRSMETLKPVIEKLGLAGYITEAVTRDYSIDRVEQLRYLKARYGDIVFIGDTVYDEDASARAGVEFHRVASHSDLANVLKLLEDRCREAL</sequence>
<dbReference type="SFLD" id="SFLDG01129">
    <property type="entry name" value="C1.5:_HAD__Beta-PGM__Phosphata"/>
    <property type="match status" value="1"/>
</dbReference>
<dbReference type="SFLD" id="SFLDS00003">
    <property type="entry name" value="Haloacid_Dehalogenase"/>
    <property type="match status" value="1"/>
</dbReference>
<evidence type="ECO:0000313" key="1">
    <source>
        <dbReference type="EMBL" id="ADV64901.1"/>
    </source>
</evidence>
<dbReference type="SUPFAM" id="SSF56784">
    <property type="entry name" value="HAD-like"/>
    <property type="match status" value="1"/>
</dbReference>
<dbReference type="PANTHER" id="PTHR43434:SF1">
    <property type="entry name" value="PHOSPHOGLYCOLATE PHOSPHATASE"/>
    <property type="match status" value="1"/>
</dbReference>
<dbReference type="STRING" id="765177.Desmu_0592"/>
<protein>
    <submittedName>
        <fullName evidence="1">HAD-superfamily hydrolase, subfamily IA, variant 1</fullName>
    </submittedName>
</protein>
<dbReference type="RefSeq" id="WP_013562123.1">
    <property type="nucleotide sequence ID" value="NC_014961.1"/>
</dbReference>
<dbReference type="EMBL" id="CP002363">
    <property type="protein sequence ID" value="ADV64901.1"/>
    <property type="molecule type" value="Genomic_DNA"/>
</dbReference>
<reference evidence="1 2" key="2">
    <citation type="journal article" date="2011" name="Stand. Genomic Sci.">
        <title>Complete genome sequence of Desulfurococcus mucosus type strain (O7/1).</title>
        <authorList>
            <person name="Wirth R."/>
            <person name="Chertkov O."/>
            <person name="Held B."/>
            <person name="Lapidus A."/>
            <person name="Nolan M."/>
            <person name="Lucas S."/>
            <person name="Hammon N."/>
            <person name="Deshpande S."/>
            <person name="Cheng J.F."/>
            <person name="Tapia R."/>
            <person name="Han C."/>
            <person name="Goodwin L."/>
            <person name="Pitluck S."/>
            <person name="Liolios K."/>
            <person name="Ioanna P."/>
            <person name="Ivanova N."/>
            <person name="Mavromatis K."/>
            <person name="Mikhailova N."/>
            <person name="Pati A."/>
            <person name="Chen A."/>
            <person name="Palaniappan K."/>
            <person name="Land M."/>
            <person name="Hauser L."/>
            <person name="Chang Y.J."/>
            <person name="Jeffries C.D."/>
            <person name="Bilek Y."/>
            <person name="Hader T."/>
            <person name="Rohde M."/>
            <person name="Spring S."/>
            <person name="Sikorski J."/>
            <person name="Goker M."/>
            <person name="Woyke T."/>
            <person name="Bristow J."/>
            <person name="Eisen J.A."/>
            <person name="Markowitz V."/>
            <person name="Hugenholtz P."/>
            <person name="Kyrpides N.C."/>
            <person name="Klenk H.P."/>
        </authorList>
    </citation>
    <scope>NUCLEOTIDE SEQUENCE [LARGE SCALE GENOMIC DNA]</scope>
    <source>
        <strain evidence="2">ATCC 35584 / DSM 2162 / JCM 9187 / O7/1</strain>
    </source>
</reference>
<dbReference type="Pfam" id="PF00702">
    <property type="entry name" value="Hydrolase"/>
    <property type="match status" value="1"/>
</dbReference>
<keyword evidence="2" id="KW-1185">Reference proteome</keyword>
<dbReference type="HOGENOM" id="CLU_1472154_0_0_2"/>